<protein>
    <submittedName>
        <fullName evidence="2">Uncharacterized protein</fullName>
    </submittedName>
</protein>
<gene>
    <name evidence="2" type="ORF">CLAFUR5_04087</name>
</gene>
<evidence type="ECO:0000313" key="2">
    <source>
        <dbReference type="EMBL" id="UJO17120.1"/>
    </source>
</evidence>
<sequence>MAYSRHDYDSIILPVLDDYRITDGPYDAFARRILDLQQQLASRDMIIHSQSVMNDAQSQAIATQGQQIAAQSDHSVAQDERVASLDRALGSFKQQVEQLTARLHDAEWHRNKAEIDAKIAEDSKKARRAYYDRRVVELDQEKEELRMRLRNLAENI</sequence>
<feature type="coiled-coil region" evidence="1">
    <location>
        <begin position="82"/>
        <end position="155"/>
    </location>
</feature>
<dbReference type="Proteomes" id="UP000756132">
    <property type="component" value="Chromosome 4"/>
</dbReference>
<dbReference type="GeneID" id="71983965"/>
<organism evidence="2 3">
    <name type="scientific">Passalora fulva</name>
    <name type="common">Tomato leaf mold</name>
    <name type="synonym">Cladosporium fulvum</name>
    <dbReference type="NCBI Taxonomy" id="5499"/>
    <lineage>
        <taxon>Eukaryota</taxon>
        <taxon>Fungi</taxon>
        <taxon>Dikarya</taxon>
        <taxon>Ascomycota</taxon>
        <taxon>Pezizomycotina</taxon>
        <taxon>Dothideomycetes</taxon>
        <taxon>Dothideomycetidae</taxon>
        <taxon>Mycosphaerellales</taxon>
        <taxon>Mycosphaerellaceae</taxon>
        <taxon>Fulvia</taxon>
    </lineage>
</organism>
<keyword evidence="3" id="KW-1185">Reference proteome</keyword>
<reference evidence="2" key="2">
    <citation type="journal article" date="2022" name="Microb. Genom.">
        <title>A chromosome-scale genome assembly of the tomato pathogen Cladosporium fulvum reveals a compartmentalized genome architecture and the presence of a dispensable chromosome.</title>
        <authorList>
            <person name="Zaccaron A.Z."/>
            <person name="Chen L.H."/>
            <person name="Samaras A."/>
            <person name="Stergiopoulos I."/>
        </authorList>
    </citation>
    <scope>NUCLEOTIDE SEQUENCE</scope>
    <source>
        <strain evidence="2">Race5_Kim</strain>
    </source>
</reference>
<dbReference type="KEGG" id="ffu:CLAFUR5_04087"/>
<dbReference type="AlphaFoldDB" id="A0A9Q8LGL5"/>
<name>A0A9Q8LGL5_PASFU</name>
<keyword evidence="1" id="KW-0175">Coiled coil</keyword>
<dbReference type="RefSeq" id="XP_047761486.1">
    <property type="nucleotide sequence ID" value="XM_047903235.1"/>
</dbReference>
<proteinExistence type="predicted"/>
<accession>A0A9Q8LGL5</accession>
<evidence type="ECO:0000313" key="3">
    <source>
        <dbReference type="Proteomes" id="UP000756132"/>
    </source>
</evidence>
<reference evidence="2" key="1">
    <citation type="submission" date="2021-12" db="EMBL/GenBank/DDBJ databases">
        <authorList>
            <person name="Zaccaron A."/>
            <person name="Stergiopoulos I."/>
        </authorList>
    </citation>
    <scope>NUCLEOTIDE SEQUENCE</scope>
    <source>
        <strain evidence="2">Race5_Kim</strain>
    </source>
</reference>
<dbReference type="EMBL" id="CP090166">
    <property type="protein sequence ID" value="UJO17120.1"/>
    <property type="molecule type" value="Genomic_DNA"/>
</dbReference>
<evidence type="ECO:0000256" key="1">
    <source>
        <dbReference type="SAM" id="Coils"/>
    </source>
</evidence>